<proteinExistence type="predicted"/>
<feature type="region of interest" description="Disordered" evidence="1">
    <location>
        <begin position="55"/>
        <end position="80"/>
    </location>
</feature>
<keyword evidence="3" id="KW-1185">Reference proteome</keyword>
<feature type="compositionally biased region" description="Polar residues" evidence="1">
    <location>
        <begin position="63"/>
        <end position="74"/>
    </location>
</feature>
<dbReference type="Proteomes" id="UP001651158">
    <property type="component" value="Unassembled WGS sequence"/>
</dbReference>
<evidence type="ECO:0000313" key="3">
    <source>
        <dbReference type="Proteomes" id="UP001651158"/>
    </source>
</evidence>
<accession>A0ABR4QAG1</accession>
<sequence length="80" mass="9181">MRAFRIVKVHAELSAGSKLARDALIFRDLWSTSAFSRQPENRKCRTNFNPQPPLFPFPSPLQMNTSRDGHSSSPKFFPLF</sequence>
<evidence type="ECO:0000256" key="1">
    <source>
        <dbReference type="SAM" id="MobiDB-lite"/>
    </source>
</evidence>
<comment type="caution">
    <text evidence="2">The sequence shown here is derived from an EMBL/GenBank/DDBJ whole genome shotgun (WGS) entry which is preliminary data.</text>
</comment>
<evidence type="ECO:0000313" key="2">
    <source>
        <dbReference type="EMBL" id="KAL5106541.1"/>
    </source>
</evidence>
<name>A0ABR4QAG1_9CEST</name>
<protein>
    <submittedName>
        <fullName evidence="2">Uncharacterized protein</fullName>
    </submittedName>
</protein>
<dbReference type="EMBL" id="JAKROA010000005">
    <property type="protein sequence ID" value="KAL5106541.1"/>
    <property type="molecule type" value="Genomic_DNA"/>
</dbReference>
<reference evidence="2 3" key="1">
    <citation type="journal article" date="2022" name="Front. Cell. Infect. Microbiol.">
        <title>The Genomes of Two Strains of Taenia crassiceps the Animal Model for the Study of Human Cysticercosis.</title>
        <authorList>
            <person name="Bobes R.J."/>
            <person name="Estrada K."/>
            <person name="Rios-Valencia D.G."/>
            <person name="Calderon-Gallegos A."/>
            <person name="de la Torre P."/>
            <person name="Carrero J.C."/>
            <person name="Sanchez-Flores A."/>
            <person name="Laclette J.P."/>
        </authorList>
    </citation>
    <scope>NUCLEOTIDE SEQUENCE [LARGE SCALE GENOMIC DNA]</scope>
    <source>
        <strain evidence="2">WFUcys</strain>
    </source>
</reference>
<organism evidence="2 3">
    <name type="scientific">Taenia crassiceps</name>
    <dbReference type="NCBI Taxonomy" id="6207"/>
    <lineage>
        <taxon>Eukaryota</taxon>
        <taxon>Metazoa</taxon>
        <taxon>Spiralia</taxon>
        <taxon>Lophotrochozoa</taxon>
        <taxon>Platyhelminthes</taxon>
        <taxon>Cestoda</taxon>
        <taxon>Eucestoda</taxon>
        <taxon>Cyclophyllidea</taxon>
        <taxon>Taeniidae</taxon>
        <taxon>Taenia</taxon>
    </lineage>
</organism>
<gene>
    <name evidence="2" type="ORF">TcWFU_000776</name>
</gene>